<dbReference type="STRING" id="1549858.MC45_16580"/>
<evidence type="ECO:0000313" key="3">
    <source>
        <dbReference type="EMBL" id="AIT07715.1"/>
    </source>
</evidence>
<dbReference type="AlphaFoldDB" id="A0A097EJG8"/>
<feature type="domain" description="ChsH2 rubredoxin-like zinc ribbon" evidence="2">
    <location>
        <begin position="25"/>
        <end position="57"/>
    </location>
</feature>
<name>A0A097EJG8_9SPHN</name>
<dbReference type="InterPro" id="IPR002878">
    <property type="entry name" value="ChsH2_C"/>
</dbReference>
<dbReference type="InterPro" id="IPR012340">
    <property type="entry name" value="NA-bd_OB-fold"/>
</dbReference>
<accession>A0A097EJG8</accession>
<reference evidence="3 4" key="1">
    <citation type="submission" date="2014-09" db="EMBL/GenBank/DDBJ databases">
        <title>Using Illumina technology Improving SMRT sequencing Genome Assembly by RASTools.</title>
        <authorList>
            <person name="Zhou Y."/>
            <person name="Ma T."/>
            <person name="Liu T."/>
        </authorList>
    </citation>
    <scope>NUCLEOTIDE SEQUENCE [LARGE SCALE GENOMIC DNA]</scope>
    <source>
        <strain evidence="3 4">ATCC 55669</strain>
    </source>
</reference>
<dbReference type="InterPro" id="IPR052513">
    <property type="entry name" value="Thioester_dehydratase-like"/>
</dbReference>
<dbReference type="PANTHER" id="PTHR34075">
    <property type="entry name" value="BLR3430 PROTEIN"/>
    <property type="match status" value="1"/>
</dbReference>
<protein>
    <submittedName>
        <fullName evidence="3">Nucleotide-binding protein</fullName>
    </submittedName>
</protein>
<evidence type="ECO:0000313" key="4">
    <source>
        <dbReference type="Proteomes" id="UP000033200"/>
    </source>
</evidence>
<keyword evidence="4" id="KW-1185">Reference proteome</keyword>
<dbReference type="SUPFAM" id="SSF50249">
    <property type="entry name" value="Nucleic acid-binding proteins"/>
    <property type="match status" value="1"/>
</dbReference>
<dbReference type="Pfam" id="PF12172">
    <property type="entry name" value="zf-ChsH2"/>
    <property type="match status" value="1"/>
</dbReference>
<dbReference type="PANTHER" id="PTHR34075:SF5">
    <property type="entry name" value="BLR3430 PROTEIN"/>
    <property type="match status" value="1"/>
</dbReference>
<dbReference type="KEGG" id="stax:MC45_16580"/>
<organism evidence="3 4">
    <name type="scientific">Sphingomonas taxi</name>
    <dbReference type="NCBI Taxonomy" id="1549858"/>
    <lineage>
        <taxon>Bacteria</taxon>
        <taxon>Pseudomonadati</taxon>
        <taxon>Pseudomonadota</taxon>
        <taxon>Alphaproteobacteria</taxon>
        <taxon>Sphingomonadales</taxon>
        <taxon>Sphingomonadaceae</taxon>
        <taxon>Sphingomonas</taxon>
    </lineage>
</organism>
<sequence length="150" mass="15958">MADPTTRAGLPTPAPYVSPETRPFWSAAKAGRLVLPFCTGCGVAIWYPKAFCSACGSMHVDWREASGLATVYSHSHVHRGEGAYREAGSFVLALVDLDEGPRVLTNIVDIDPADVAIGQRVQVVFHDAGDEASLPRFAPMAPARAAAVHD</sequence>
<dbReference type="HOGENOM" id="CLU_119412_1_2_5"/>
<gene>
    <name evidence="3" type="ORF">MC45_16580</name>
</gene>
<evidence type="ECO:0000259" key="2">
    <source>
        <dbReference type="Pfam" id="PF12172"/>
    </source>
</evidence>
<dbReference type="eggNOG" id="COG1545">
    <property type="taxonomic scope" value="Bacteria"/>
</dbReference>
<proteinExistence type="predicted"/>
<feature type="domain" description="ChsH2 C-terminal OB-fold" evidence="1">
    <location>
        <begin position="62"/>
        <end position="126"/>
    </location>
</feature>
<dbReference type="InterPro" id="IPR022002">
    <property type="entry name" value="ChsH2_Znr"/>
</dbReference>
<dbReference type="EMBL" id="CP009571">
    <property type="protein sequence ID" value="AIT07715.1"/>
    <property type="molecule type" value="Genomic_DNA"/>
</dbReference>
<dbReference type="Pfam" id="PF01796">
    <property type="entry name" value="OB_ChsH2_C"/>
    <property type="match status" value="1"/>
</dbReference>
<dbReference type="Gene3D" id="6.10.30.10">
    <property type="match status" value="1"/>
</dbReference>
<dbReference type="Proteomes" id="UP000033200">
    <property type="component" value="Chromosome"/>
</dbReference>
<evidence type="ECO:0000259" key="1">
    <source>
        <dbReference type="Pfam" id="PF01796"/>
    </source>
</evidence>